<dbReference type="RefSeq" id="WP_146355623.1">
    <property type="nucleotide sequence ID" value="NZ_VOBR01000018.1"/>
</dbReference>
<dbReference type="AlphaFoldDB" id="A0A563ENM3"/>
<protein>
    <submittedName>
        <fullName evidence="1">Uncharacterized protein</fullName>
    </submittedName>
</protein>
<dbReference type="EMBL" id="VOBR01000018">
    <property type="protein sequence ID" value="TWP48866.1"/>
    <property type="molecule type" value="Genomic_DNA"/>
</dbReference>
<sequence length="101" mass="11584">MGWSDFYRRRDAIDAVLNDARHDPAAPLIVDPDVFESRDELLQAMTYRWNQRLTSRIAVELLDTTDDYDTVVARVTRMLSVEDPTLRAVLDAHVTHLARSA</sequence>
<proteinExistence type="predicted"/>
<organism evidence="1 2">
    <name type="scientific">Lentzea tibetensis</name>
    <dbReference type="NCBI Taxonomy" id="2591470"/>
    <lineage>
        <taxon>Bacteria</taxon>
        <taxon>Bacillati</taxon>
        <taxon>Actinomycetota</taxon>
        <taxon>Actinomycetes</taxon>
        <taxon>Pseudonocardiales</taxon>
        <taxon>Pseudonocardiaceae</taxon>
        <taxon>Lentzea</taxon>
    </lineage>
</organism>
<gene>
    <name evidence="1" type="ORF">FKR81_26600</name>
</gene>
<evidence type="ECO:0000313" key="1">
    <source>
        <dbReference type="EMBL" id="TWP48866.1"/>
    </source>
</evidence>
<comment type="caution">
    <text evidence="1">The sequence shown here is derived from an EMBL/GenBank/DDBJ whole genome shotgun (WGS) entry which is preliminary data.</text>
</comment>
<dbReference type="Proteomes" id="UP000316639">
    <property type="component" value="Unassembled WGS sequence"/>
</dbReference>
<reference evidence="1 2" key="1">
    <citation type="submission" date="2019-07" db="EMBL/GenBank/DDBJ databases">
        <title>Lentzea xizangensis sp. nov., isolated from Qinghai-Tibetan Plateau Soils.</title>
        <authorList>
            <person name="Huang J."/>
        </authorList>
    </citation>
    <scope>NUCLEOTIDE SEQUENCE [LARGE SCALE GENOMIC DNA]</scope>
    <source>
        <strain evidence="1 2">FXJ1.1311</strain>
    </source>
</reference>
<dbReference type="OrthoDB" id="3773711at2"/>
<evidence type="ECO:0000313" key="2">
    <source>
        <dbReference type="Proteomes" id="UP000316639"/>
    </source>
</evidence>
<keyword evidence="2" id="KW-1185">Reference proteome</keyword>
<name>A0A563ENM3_9PSEU</name>
<accession>A0A563ENM3</accession>